<sequence length="55" mass="6284">MQKTDTQRSVPHMEMLTYLSNSEQSPSLLLIKSKSVCEELPRVPAQKSNDFLSFI</sequence>
<reference evidence="1" key="1">
    <citation type="submission" date="2014-11" db="EMBL/GenBank/DDBJ databases">
        <authorList>
            <person name="Amaro Gonzalez C."/>
        </authorList>
    </citation>
    <scope>NUCLEOTIDE SEQUENCE</scope>
</reference>
<evidence type="ECO:0000313" key="1">
    <source>
        <dbReference type="EMBL" id="JAH31902.1"/>
    </source>
</evidence>
<protein>
    <submittedName>
        <fullName evidence="1">Uncharacterized protein</fullName>
    </submittedName>
</protein>
<dbReference type="EMBL" id="GBXM01076675">
    <property type="protein sequence ID" value="JAH31902.1"/>
    <property type="molecule type" value="Transcribed_RNA"/>
</dbReference>
<organism evidence="1">
    <name type="scientific">Anguilla anguilla</name>
    <name type="common">European freshwater eel</name>
    <name type="synonym">Muraena anguilla</name>
    <dbReference type="NCBI Taxonomy" id="7936"/>
    <lineage>
        <taxon>Eukaryota</taxon>
        <taxon>Metazoa</taxon>
        <taxon>Chordata</taxon>
        <taxon>Craniata</taxon>
        <taxon>Vertebrata</taxon>
        <taxon>Euteleostomi</taxon>
        <taxon>Actinopterygii</taxon>
        <taxon>Neopterygii</taxon>
        <taxon>Teleostei</taxon>
        <taxon>Anguilliformes</taxon>
        <taxon>Anguillidae</taxon>
        <taxon>Anguilla</taxon>
    </lineage>
</organism>
<accession>A0A0E9RSU0</accession>
<dbReference type="AlphaFoldDB" id="A0A0E9RSU0"/>
<name>A0A0E9RSU0_ANGAN</name>
<proteinExistence type="predicted"/>
<reference evidence="1" key="2">
    <citation type="journal article" date="2015" name="Fish Shellfish Immunol.">
        <title>Early steps in the European eel (Anguilla anguilla)-Vibrio vulnificus interaction in the gills: Role of the RtxA13 toxin.</title>
        <authorList>
            <person name="Callol A."/>
            <person name="Pajuelo D."/>
            <person name="Ebbesson L."/>
            <person name="Teles M."/>
            <person name="MacKenzie S."/>
            <person name="Amaro C."/>
        </authorList>
    </citation>
    <scope>NUCLEOTIDE SEQUENCE</scope>
</reference>